<feature type="domain" description="UspA" evidence="2">
    <location>
        <begin position="3"/>
        <end position="151"/>
    </location>
</feature>
<dbReference type="Pfam" id="PF00582">
    <property type="entry name" value="Usp"/>
    <property type="match status" value="1"/>
</dbReference>
<dbReference type="PANTHER" id="PTHR46268:SF6">
    <property type="entry name" value="UNIVERSAL STRESS PROTEIN UP12"/>
    <property type="match status" value="1"/>
</dbReference>
<dbReference type="PRINTS" id="PR01438">
    <property type="entry name" value="UNVRSLSTRESS"/>
</dbReference>
<proteinExistence type="inferred from homology"/>
<dbReference type="EMBL" id="JAWJAV010000007">
    <property type="protein sequence ID" value="MDV2621996.1"/>
    <property type="molecule type" value="Genomic_DNA"/>
</dbReference>
<reference evidence="3" key="2">
    <citation type="submission" date="2023-10" db="EMBL/GenBank/DDBJ databases">
        <authorList>
            <person name="Khurajog B."/>
        </authorList>
    </citation>
    <scope>NUCLEOTIDE SEQUENCE</scope>
    <source>
        <strain evidence="3">BF9</strain>
    </source>
</reference>
<dbReference type="AlphaFoldDB" id="A0AAN5Y3E5"/>
<comment type="caution">
    <text evidence="3">The sequence shown here is derived from an EMBL/GenBank/DDBJ whole genome shotgun (WGS) entry which is preliminary data.</text>
</comment>
<dbReference type="InterPro" id="IPR006016">
    <property type="entry name" value="UspA"/>
</dbReference>
<dbReference type="Proteomes" id="UP001280897">
    <property type="component" value="Unassembled WGS sequence"/>
</dbReference>
<evidence type="ECO:0000256" key="1">
    <source>
        <dbReference type="ARBA" id="ARBA00008791"/>
    </source>
</evidence>
<gene>
    <name evidence="3" type="ORF">R0G89_09655</name>
</gene>
<organism evidence="3 4">
    <name type="scientific">Pediococcus acidilactici</name>
    <dbReference type="NCBI Taxonomy" id="1254"/>
    <lineage>
        <taxon>Bacteria</taxon>
        <taxon>Bacillati</taxon>
        <taxon>Bacillota</taxon>
        <taxon>Bacilli</taxon>
        <taxon>Lactobacillales</taxon>
        <taxon>Lactobacillaceae</taxon>
        <taxon>Pediococcus</taxon>
        <taxon>Pediococcus acidilactici group</taxon>
    </lineage>
</organism>
<accession>A0AAN5Y3E5</accession>
<evidence type="ECO:0000313" key="4">
    <source>
        <dbReference type="Proteomes" id="UP001280897"/>
    </source>
</evidence>
<comment type="similarity">
    <text evidence="1">Belongs to the universal stress protein A family.</text>
</comment>
<protein>
    <submittedName>
        <fullName evidence="3">Universal stress protein</fullName>
    </submittedName>
</protein>
<reference evidence="3" key="1">
    <citation type="journal article" date="2023" name="PeerJ">
        <title>Selection and evaluation of lactic acid bacteria from chicken feces in Thailand as potential probiotics.</title>
        <authorList>
            <person name="Khurajog B."/>
            <person name="Disastra Y."/>
            <person name="Lawwyne L.D."/>
            <person name="Sirichokchatchawan W."/>
            <person name="Niyomtham W."/>
            <person name="Yindee J."/>
            <person name="Hampson D.J."/>
            <person name="Prapasarakul N."/>
        </authorList>
    </citation>
    <scope>NUCLEOTIDE SEQUENCE</scope>
    <source>
        <strain evidence="3">BF9</strain>
    </source>
</reference>
<dbReference type="PANTHER" id="PTHR46268">
    <property type="entry name" value="STRESS RESPONSE PROTEIN NHAX"/>
    <property type="match status" value="1"/>
</dbReference>
<dbReference type="KEGG" id="paci:A4V11_10070"/>
<dbReference type="InterPro" id="IPR006015">
    <property type="entry name" value="Universal_stress_UspA"/>
</dbReference>
<dbReference type="SUPFAM" id="SSF52402">
    <property type="entry name" value="Adenine nucleotide alpha hydrolases-like"/>
    <property type="match status" value="1"/>
</dbReference>
<dbReference type="InterPro" id="IPR014729">
    <property type="entry name" value="Rossmann-like_a/b/a_fold"/>
</dbReference>
<sequence length="153" mass="16520">MDYKKILFGYDGSPESMAAFNRAVEIAKSNHAKLIIASVMKKQHANTASVSLGFGVIETGIDLQDTLDQWKTTLEKLKQDAQQQGLPAEDIEVVFKQGSPKSMLSYTLPKEYDVDLIVLGATGMGTVAQVILGSTASYVVENAAPDVVIVKNN</sequence>
<evidence type="ECO:0000259" key="2">
    <source>
        <dbReference type="Pfam" id="PF00582"/>
    </source>
</evidence>
<dbReference type="Gene3D" id="3.40.50.620">
    <property type="entry name" value="HUPs"/>
    <property type="match status" value="1"/>
</dbReference>
<dbReference type="CDD" id="cd00293">
    <property type="entry name" value="USP-like"/>
    <property type="match status" value="1"/>
</dbReference>
<evidence type="ECO:0000313" key="3">
    <source>
        <dbReference type="EMBL" id="MDV2621996.1"/>
    </source>
</evidence>
<dbReference type="RefSeq" id="WP_005919128.1">
    <property type="nucleotide sequence ID" value="NZ_BJMF01000013.1"/>
</dbReference>
<name>A0AAN5Y3E5_PEDAC</name>